<dbReference type="Proteomes" id="UP000325315">
    <property type="component" value="Unassembled WGS sequence"/>
</dbReference>
<feature type="domain" description="Reverse transcriptase Ty1/copia-type" evidence="1">
    <location>
        <begin position="8"/>
        <end position="118"/>
    </location>
</feature>
<dbReference type="EMBL" id="SMMG02000005">
    <property type="protein sequence ID" value="KAA3475000.1"/>
    <property type="molecule type" value="Genomic_DNA"/>
</dbReference>
<dbReference type="OrthoDB" id="2012657at2759"/>
<dbReference type="Pfam" id="PF07727">
    <property type="entry name" value="RVT_2"/>
    <property type="match status" value="1"/>
</dbReference>
<comment type="caution">
    <text evidence="2">The sequence shown here is derived from an EMBL/GenBank/DDBJ whole genome shotgun (WGS) entry which is preliminary data.</text>
</comment>
<keyword evidence="3" id="KW-1185">Reference proteome</keyword>
<dbReference type="InterPro" id="IPR043502">
    <property type="entry name" value="DNA/RNA_pol_sf"/>
</dbReference>
<organism evidence="2 3">
    <name type="scientific">Gossypium australe</name>
    <dbReference type="NCBI Taxonomy" id="47621"/>
    <lineage>
        <taxon>Eukaryota</taxon>
        <taxon>Viridiplantae</taxon>
        <taxon>Streptophyta</taxon>
        <taxon>Embryophyta</taxon>
        <taxon>Tracheophyta</taxon>
        <taxon>Spermatophyta</taxon>
        <taxon>Magnoliopsida</taxon>
        <taxon>eudicotyledons</taxon>
        <taxon>Gunneridae</taxon>
        <taxon>Pentapetalae</taxon>
        <taxon>rosids</taxon>
        <taxon>malvids</taxon>
        <taxon>Malvales</taxon>
        <taxon>Malvaceae</taxon>
        <taxon>Malvoideae</taxon>
        <taxon>Gossypium</taxon>
    </lineage>
</organism>
<reference evidence="3" key="1">
    <citation type="journal article" date="2019" name="Plant Biotechnol. J.">
        <title>Genome sequencing of the Australian wild diploid species Gossypium australe highlights disease resistance and delayed gland morphogenesis.</title>
        <authorList>
            <person name="Cai Y."/>
            <person name="Cai X."/>
            <person name="Wang Q."/>
            <person name="Wang P."/>
            <person name="Zhang Y."/>
            <person name="Cai C."/>
            <person name="Xu Y."/>
            <person name="Wang K."/>
            <person name="Zhou Z."/>
            <person name="Wang C."/>
            <person name="Geng S."/>
            <person name="Li B."/>
            <person name="Dong Q."/>
            <person name="Hou Y."/>
            <person name="Wang H."/>
            <person name="Ai P."/>
            <person name="Liu Z."/>
            <person name="Yi F."/>
            <person name="Sun M."/>
            <person name="An G."/>
            <person name="Cheng J."/>
            <person name="Zhang Y."/>
            <person name="Shi Q."/>
            <person name="Xie Y."/>
            <person name="Shi X."/>
            <person name="Chang Y."/>
            <person name="Huang F."/>
            <person name="Chen Y."/>
            <person name="Hong S."/>
            <person name="Mi L."/>
            <person name="Sun Q."/>
            <person name="Zhang L."/>
            <person name="Zhou B."/>
            <person name="Peng R."/>
            <person name="Zhang X."/>
            <person name="Liu F."/>
        </authorList>
    </citation>
    <scope>NUCLEOTIDE SEQUENCE [LARGE SCALE GENOMIC DNA]</scope>
    <source>
        <strain evidence="3">cv. PA1801</strain>
    </source>
</reference>
<dbReference type="SUPFAM" id="SSF56672">
    <property type="entry name" value="DNA/RNA polymerases"/>
    <property type="match status" value="1"/>
</dbReference>
<dbReference type="InterPro" id="IPR013103">
    <property type="entry name" value="RVT_2"/>
</dbReference>
<protein>
    <submittedName>
        <fullName evidence="2">Retrovirus-related Pol polyprotein from transposon TNT 1-94</fullName>
    </submittedName>
</protein>
<dbReference type="AlphaFoldDB" id="A0A5B6W093"/>
<evidence type="ECO:0000313" key="3">
    <source>
        <dbReference type="Proteomes" id="UP000325315"/>
    </source>
</evidence>
<accession>A0A5B6W093</accession>
<evidence type="ECO:0000259" key="1">
    <source>
        <dbReference type="Pfam" id="PF07727"/>
    </source>
</evidence>
<sequence length="119" mass="13421">MEYPTGFELVCKLNKGLYGLRQAPRAWFHTLKQCLVTQLNFNASKADPSLFIRTLSENVVLLMVYIDDIVITCSSNAEVDSVVRQLHNKFALKDMGQLSFVLGIEVQHTSLGVFLSQKK</sequence>
<gene>
    <name evidence="2" type="ORF">EPI10_025236</name>
</gene>
<evidence type="ECO:0000313" key="2">
    <source>
        <dbReference type="EMBL" id="KAA3475000.1"/>
    </source>
</evidence>
<proteinExistence type="predicted"/>
<name>A0A5B6W093_9ROSI</name>